<feature type="domain" description="Large ribosomal subunit protein bL25 beta" evidence="8">
    <location>
        <begin position="99"/>
        <end position="182"/>
    </location>
</feature>
<reference evidence="9 10" key="1">
    <citation type="submission" date="2015-07" db="EMBL/GenBank/DDBJ databases">
        <title>Genome sequence of Leptolinea tardivitalis DSM 16556.</title>
        <authorList>
            <person name="Hemp J."/>
            <person name="Ward L.M."/>
            <person name="Pace L.A."/>
            <person name="Fischer W.W."/>
        </authorList>
    </citation>
    <scope>NUCLEOTIDE SEQUENCE [LARGE SCALE GENOMIC DNA]</scope>
    <source>
        <strain evidence="9 10">YMTK-2</strain>
    </source>
</reference>
<dbReference type="Pfam" id="PF14693">
    <property type="entry name" value="Ribosomal_TL5_C"/>
    <property type="match status" value="1"/>
</dbReference>
<dbReference type="PANTHER" id="PTHR33284">
    <property type="entry name" value="RIBOSOMAL PROTEIN L25/GLN-TRNA SYNTHETASE, ANTI-CODON-BINDING DOMAIN-CONTAINING PROTEIN"/>
    <property type="match status" value="1"/>
</dbReference>
<evidence type="ECO:0000256" key="1">
    <source>
        <dbReference type="ARBA" id="ARBA00022730"/>
    </source>
</evidence>
<evidence type="ECO:0000256" key="5">
    <source>
        <dbReference type="HAMAP-Rule" id="MF_01334"/>
    </source>
</evidence>
<dbReference type="Proteomes" id="UP000050430">
    <property type="component" value="Unassembled WGS sequence"/>
</dbReference>
<dbReference type="InterPro" id="IPR020057">
    <property type="entry name" value="Ribosomal_bL25_b-dom"/>
</dbReference>
<proteinExistence type="inferred from homology"/>
<evidence type="ECO:0000256" key="3">
    <source>
        <dbReference type="ARBA" id="ARBA00022980"/>
    </source>
</evidence>
<dbReference type="EMBL" id="LGCK01000007">
    <property type="protein sequence ID" value="KPL72659.1"/>
    <property type="molecule type" value="Genomic_DNA"/>
</dbReference>
<dbReference type="Gene3D" id="2.40.240.10">
    <property type="entry name" value="Ribosomal Protein L25, Chain P"/>
    <property type="match status" value="1"/>
</dbReference>
<gene>
    <name evidence="5" type="primary">rplY</name>
    <name evidence="5" type="synonym">ctc</name>
    <name evidence="9" type="ORF">ADM99_06070</name>
</gene>
<dbReference type="STRING" id="229920.ADM99_06070"/>
<dbReference type="OrthoDB" id="9790002at2"/>
<dbReference type="GO" id="GO:0006412">
    <property type="term" value="P:translation"/>
    <property type="evidence" value="ECO:0007669"/>
    <property type="project" value="UniProtKB-UniRule"/>
</dbReference>
<dbReference type="CDD" id="cd00495">
    <property type="entry name" value="Ribosomal_L25_TL5_CTC"/>
    <property type="match status" value="1"/>
</dbReference>
<keyword evidence="4 5" id="KW-0687">Ribonucleoprotein</keyword>
<dbReference type="GO" id="GO:0003735">
    <property type="term" value="F:structural constituent of ribosome"/>
    <property type="evidence" value="ECO:0007669"/>
    <property type="project" value="InterPro"/>
</dbReference>
<dbReference type="InterPro" id="IPR020056">
    <property type="entry name" value="Rbsml_bL25/Gln-tRNA_synth_N"/>
</dbReference>
<comment type="function">
    <text evidence="5">This is one of the proteins that binds to the 5S RNA in the ribosome where it forms part of the central protuberance.</text>
</comment>
<comment type="caution">
    <text evidence="9">The sequence shown here is derived from an EMBL/GenBank/DDBJ whole genome shotgun (WGS) entry which is preliminary data.</text>
</comment>
<keyword evidence="2 5" id="KW-0694">RNA-binding</keyword>
<dbReference type="SUPFAM" id="SSF50715">
    <property type="entry name" value="Ribosomal protein L25-like"/>
    <property type="match status" value="1"/>
</dbReference>
<evidence type="ECO:0000259" key="8">
    <source>
        <dbReference type="Pfam" id="PF14693"/>
    </source>
</evidence>
<dbReference type="GO" id="GO:0008097">
    <property type="term" value="F:5S rRNA binding"/>
    <property type="evidence" value="ECO:0007669"/>
    <property type="project" value="InterPro"/>
</dbReference>
<dbReference type="InterPro" id="IPR001021">
    <property type="entry name" value="Ribosomal_bL25_long"/>
</dbReference>
<name>A0A0P6XCP8_9CHLR</name>
<organism evidence="9 10">
    <name type="scientific">Leptolinea tardivitalis</name>
    <dbReference type="NCBI Taxonomy" id="229920"/>
    <lineage>
        <taxon>Bacteria</taxon>
        <taxon>Bacillati</taxon>
        <taxon>Chloroflexota</taxon>
        <taxon>Anaerolineae</taxon>
        <taxon>Anaerolineales</taxon>
        <taxon>Anaerolineaceae</taxon>
        <taxon>Leptolinea</taxon>
    </lineage>
</organism>
<keyword evidence="3 5" id="KW-0689">Ribosomal protein</keyword>
<sequence>MEKAVLNATLRTVKGKKVGALRREGKLPAVLYGHHFDATPITLDLREATRTLHGLTASSLVYINLDGKEHAALVREKQRDYLRNVIKHVDFQIVSLTEKIRANVNIVLEGVSPAVKDFNGVIISEMDSVEVEALPQDLPEKIVLDLSSLKKIGDHFTVKDLVVSDKVHIHAEPDEVVVIVTLAKEEEAAPAAEGEAVAAEPEVIEKGKKEEEEAE</sequence>
<keyword evidence="10" id="KW-1185">Reference proteome</keyword>
<comment type="subunit">
    <text evidence="5">Part of the 50S ribosomal subunit; part of the 5S rRNA/L5/L18/L25 subcomplex. Contacts the 5S rRNA. Binds to the 5S rRNA independently of L5 and L18.</text>
</comment>
<feature type="compositionally biased region" description="Basic and acidic residues" evidence="6">
    <location>
        <begin position="203"/>
        <end position="215"/>
    </location>
</feature>
<evidence type="ECO:0000256" key="4">
    <source>
        <dbReference type="ARBA" id="ARBA00023274"/>
    </source>
</evidence>
<evidence type="ECO:0000259" key="7">
    <source>
        <dbReference type="Pfam" id="PF01386"/>
    </source>
</evidence>
<evidence type="ECO:0000313" key="10">
    <source>
        <dbReference type="Proteomes" id="UP000050430"/>
    </source>
</evidence>
<accession>A0A0P6XCP8</accession>
<dbReference type="InterPro" id="IPR029751">
    <property type="entry name" value="Ribosomal_L25_dom"/>
</dbReference>
<dbReference type="HAMAP" id="MF_01334">
    <property type="entry name" value="Ribosomal_bL25_CTC"/>
    <property type="match status" value="1"/>
</dbReference>
<evidence type="ECO:0000256" key="6">
    <source>
        <dbReference type="SAM" id="MobiDB-lite"/>
    </source>
</evidence>
<protein>
    <recommendedName>
        <fullName evidence="5">Large ribosomal subunit protein bL25</fullName>
    </recommendedName>
    <alternativeName>
        <fullName evidence="5">General stress protein CTC</fullName>
    </alternativeName>
</protein>
<dbReference type="Pfam" id="PF01386">
    <property type="entry name" value="Ribosomal_L25p"/>
    <property type="match status" value="1"/>
</dbReference>
<feature type="domain" description="Large ribosomal subunit protein bL25 L25" evidence="7">
    <location>
        <begin position="6"/>
        <end position="91"/>
    </location>
</feature>
<dbReference type="Gene3D" id="2.170.120.20">
    <property type="entry name" value="Ribosomal protein L25, beta domain"/>
    <property type="match status" value="1"/>
</dbReference>
<feature type="compositionally biased region" description="Low complexity" evidence="6">
    <location>
        <begin position="189"/>
        <end position="201"/>
    </location>
</feature>
<evidence type="ECO:0000313" key="9">
    <source>
        <dbReference type="EMBL" id="KPL72659.1"/>
    </source>
</evidence>
<dbReference type="InterPro" id="IPR011035">
    <property type="entry name" value="Ribosomal_bL25/Gln-tRNA_synth"/>
</dbReference>
<feature type="region of interest" description="Disordered" evidence="6">
    <location>
        <begin position="187"/>
        <end position="215"/>
    </location>
</feature>
<dbReference type="NCBIfam" id="TIGR00731">
    <property type="entry name" value="bL25_bact_ctc"/>
    <property type="match status" value="1"/>
</dbReference>
<dbReference type="GO" id="GO:0022625">
    <property type="term" value="C:cytosolic large ribosomal subunit"/>
    <property type="evidence" value="ECO:0007669"/>
    <property type="project" value="TreeGrafter"/>
</dbReference>
<dbReference type="InterPro" id="IPR020930">
    <property type="entry name" value="Ribosomal_uL5_bac-type"/>
</dbReference>
<comment type="similarity">
    <text evidence="5">Belongs to the bacterial ribosomal protein bL25 family. CTC subfamily.</text>
</comment>
<dbReference type="AlphaFoldDB" id="A0A0P6XCP8"/>
<dbReference type="PANTHER" id="PTHR33284:SF1">
    <property type="entry name" value="RIBOSOMAL PROTEIN L25_GLN-TRNA SYNTHETASE, ANTI-CODON-BINDING DOMAIN-CONTAINING PROTEIN"/>
    <property type="match status" value="1"/>
</dbReference>
<evidence type="ECO:0000256" key="2">
    <source>
        <dbReference type="ARBA" id="ARBA00022884"/>
    </source>
</evidence>
<dbReference type="InterPro" id="IPR037121">
    <property type="entry name" value="Ribosomal_bL25_C"/>
</dbReference>
<dbReference type="RefSeq" id="WP_062421278.1">
    <property type="nucleotide sequence ID" value="NZ_BBYA01000008.1"/>
</dbReference>
<keyword evidence="1 5" id="KW-0699">rRNA-binding</keyword>